<dbReference type="SUPFAM" id="SSF53720">
    <property type="entry name" value="ALDH-like"/>
    <property type="match status" value="1"/>
</dbReference>
<accession>A0ABP7KVZ7</accession>
<dbReference type="PANTHER" id="PTHR42804">
    <property type="entry name" value="ALDEHYDE DEHYDROGENASE"/>
    <property type="match status" value="1"/>
</dbReference>
<evidence type="ECO:0000256" key="2">
    <source>
        <dbReference type="ARBA" id="ARBA00023002"/>
    </source>
</evidence>
<dbReference type="InterPro" id="IPR016163">
    <property type="entry name" value="Ald_DH_C"/>
</dbReference>
<dbReference type="InterPro" id="IPR029510">
    <property type="entry name" value="Ald_DH_CS_GLU"/>
</dbReference>
<evidence type="ECO:0000313" key="9">
    <source>
        <dbReference type="Proteomes" id="UP001501803"/>
    </source>
</evidence>
<dbReference type="PROSITE" id="PS00687">
    <property type="entry name" value="ALDEHYDE_DEHYDR_GLU"/>
    <property type="match status" value="1"/>
</dbReference>
<feature type="active site" evidence="5">
    <location>
        <position position="249"/>
    </location>
</feature>
<comment type="catalytic activity">
    <reaction evidence="4">
        <text>an aldehyde + NAD(+) + H2O = a carboxylate + NADH + 2 H(+)</text>
        <dbReference type="Rhea" id="RHEA:16185"/>
        <dbReference type="ChEBI" id="CHEBI:15377"/>
        <dbReference type="ChEBI" id="CHEBI:15378"/>
        <dbReference type="ChEBI" id="CHEBI:17478"/>
        <dbReference type="ChEBI" id="CHEBI:29067"/>
        <dbReference type="ChEBI" id="CHEBI:57540"/>
        <dbReference type="ChEBI" id="CHEBI:57945"/>
        <dbReference type="EC" id="1.2.1.3"/>
    </reaction>
</comment>
<organism evidence="8 9">
    <name type="scientific">Leifsonia kafniensis</name>
    <dbReference type="NCBI Taxonomy" id="475957"/>
    <lineage>
        <taxon>Bacteria</taxon>
        <taxon>Bacillati</taxon>
        <taxon>Actinomycetota</taxon>
        <taxon>Actinomycetes</taxon>
        <taxon>Micrococcales</taxon>
        <taxon>Microbacteriaceae</taxon>
        <taxon>Leifsonia</taxon>
    </lineage>
</organism>
<dbReference type="PANTHER" id="PTHR42804:SF1">
    <property type="entry name" value="ALDEHYDE DEHYDROGENASE-RELATED"/>
    <property type="match status" value="1"/>
</dbReference>
<comment type="caution">
    <text evidence="8">The sequence shown here is derived from an EMBL/GenBank/DDBJ whole genome shotgun (WGS) entry which is preliminary data.</text>
</comment>
<evidence type="ECO:0000256" key="4">
    <source>
        <dbReference type="ARBA" id="ARBA00049194"/>
    </source>
</evidence>
<sequence length="489" mass="51997">MNVRNELLIDGEWRLSGSPTRISVVSPATEQRIGEVSDANEADVDAAVGAARRAFDDGFWSRMPLVERAEILTRALDILKSRSDEIADLVTAEMGVPTSISRRKTPAGIWVGEYFLDLARAGAESEVRNTRFGPTAIVREPIGVVAAITPWNSPFNMAIAKIIPALATGCTLVFKPAPETPLDVFEIADALQAAGLPRGVFNLVTGGREAGRALTSHRGVDKISFTGSTAAGREIARTAGPNFTRLQLELGGKSAAIIAEDADRDTVRRGIIDGTFVNTGQTCNAFTRILVPANSHDEWATVISEAAASYVIGDPTDPATTMGPLASRTQLDRVLDYIEIGKQEGARVVAGGGRVDGLDSGYYVEPTVLVGTDNTMRVSREEIFGPVAVVIPYTTVDEAIAIANDSEYGLHGGVFTENPATAERVARSVRSGTFSINSFTHNVQAPFGGVKDSGVGREFGPEGINAFYELKSVNLTEQTAGLFGEGEQP</sequence>
<dbReference type="Proteomes" id="UP001501803">
    <property type="component" value="Unassembled WGS sequence"/>
</dbReference>
<comment type="similarity">
    <text evidence="1 6">Belongs to the aldehyde dehydrogenase family.</text>
</comment>
<dbReference type="InterPro" id="IPR016161">
    <property type="entry name" value="Ald_DH/histidinol_DH"/>
</dbReference>
<dbReference type="EMBL" id="BAABCN010000012">
    <property type="protein sequence ID" value="GAA3889345.1"/>
    <property type="molecule type" value="Genomic_DNA"/>
</dbReference>
<feature type="domain" description="Aldehyde dehydrogenase" evidence="7">
    <location>
        <begin position="13"/>
        <end position="473"/>
    </location>
</feature>
<dbReference type="CDD" id="cd07139">
    <property type="entry name" value="ALDH_AldA-Rv0768"/>
    <property type="match status" value="1"/>
</dbReference>
<dbReference type="Pfam" id="PF00171">
    <property type="entry name" value="Aldedh"/>
    <property type="match status" value="1"/>
</dbReference>
<protein>
    <recommendedName>
        <fullName evidence="3">aldehyde dehydrogenase (NAD(+))</fullName>
        <ecNumber evidence="3">1.2.1.3</ecNumber>
    </recommendedName>
</protein>
<keyword evidence="9" id="KW-1185">Reference proteome</keyword>
<dbReference type="RefSeq" id="WP_345068878.1">
    <property type="nucleotide sequence ID" value="NZ_BAABCN010000012.1"/>
</dbReference>
<evidence type="ECO:0000313" key="8">
    <source>
        <dbReference type="EMBL" id="GAA3889345.1"/>
    </source>
</evidence>
<evidence type="ECO:0000256" key="3">
    <source>
        <dbReference type="ARBA" id="ARBA00024226"/>
    </source>
</evidence>
<evidence type="ECO:0000259" key="7">
    <source>
        <dbReference type="Pfam" id="PF00171"/>
    </source>
</evidence>
<dbReference type="InterPro" id="IPR016160">
    <property type="entry name" value="Ald_DH_CS_CYS"/>
</dbReference>
<reference evidence="9" key="1">
    <citation type="journal article" date="2019" name="Int. J. Syst. Evol. Microbiol.">
        <title>The Global Catalogue of Microorganisms (GCM) 10K type strain sequencing project: providing services to taxonomists for standard genome sequencing and annotation.</title>
        <authorList>
            <consortium name="The Broad Institute Genomics Platform"/>
            <consortium name="The Broad Institute Genome Sequencing Center for Infectious Disease"/>
            <person name="Wu L."/>
            <person name="Ma J."/>
        </authorList>
    </citation>
    <scope>NUCLEOTIDE SEQUENCE [LARGE SCALE GENOMIC DNA]</scope>
    <source>
        <strain evidence="9">JCM 17021</strain>
    </source>
</reference>
<dbReference type="EC" id="1.2.1.3" evidence="3"/>
<dbReference type="InterPro" id="IPR016162">
    <property type="entry name" value="Ald_DH_N"/>
</dbReference>
<keyword evidence="2 6" id="KW-0560">Oxidoreductase</keyword>
<evidence type="ECO:0000256" key="1">
    <source>
        <dbReference type="ARBA" id="ARBA00009986"/>
    </source>
</evidence>
<gene>
    <name evidence="8" type="ORF">GCM10022381_34070</name>
</gene>
<evidence type="ECO:0000256" key="6">
    <source>
        <dbReference type="RuleBase" id="RU003345"/>
    </source>
</evidence>
<dbReference type="Gene3D" id="3.40.605.10">
    <property type="entry name" value="Aldehyde Dehydrogenase, Chain A, domain 1"/>
    <property type="match status" value="1"/>
</dbReference>
<name>A0ABP7KVZ7_9MICO</name>
<dbReference type="PROSITE" id="PS00070">
    <property type="entry name" value="ALDEHYDE_DEHYDR_CYS"/>
    <property type="match status" value="1"/>
</dbReference>
<evidence type="ECO:0000256" key="5">
    <source>
        <dbReference type="PROSITE-ProRule" id="PRU10007"/>
    </source>
</evidence>
<dbReference type="InterPro" id="IPR015590">
    <property type="entry name" value="Aldehyde_DH_dom"/>
</dbReference>
<proteinExistence type="inferred from homology"/>
<dbReference type="Gene3D" id="3.40.309.10">
    <property type="entry name" value="Aldehyde Dehydrogenase, Chain A, domain 2"/>
    <property type="match status" value="1"/>
</dbReference>